<evidence type="ECO:0000313" key="2">
    <source>
        <dbReference type="Proteomes" id="UP001163321"/>
    </source>
</evidence>
<organism evidence="1 2">
    <name type="scientific">Peronosclerospora sorghi</name>
    <dbReference type="NCBI Taxonomy" id="230839"/>
    <lineage>
        <taxon>Eukaryota</taxon>
        <taxon>Sar</taxon>
        <taxon>Stramenopiles</taxon>
        <taxon>Oomycota</taxon>
        <taxon>Peronosporomycetes</taxon>
        <taxon>Peronosporales</taxon>
        <taxon>Peronosporaceae</taxon>
        <taxon>Peronosclerospora</taxon>
    </lineage>
</organism>
<sequence>MDVGTNVWVKTQDAAVWAAATVVNCKDVNGFIQVHRLDTDEVVTCRASDTLCLRSLSTDLVTTQVSRVSSTSTKRRYSRHSVNATPTTRSTRGLATF</sequence>
<gene>
    <name evidence="1" type="ORF">PsorP6_009412</name>
</gene>
<proteinExistence type="predicted"/>
<dbReference type="EMBL" id="CM047584">
    <property type="protein sequence ID" value="KAI9911792.1"/>
    <property type="molecule type" value="Genomic_DNA"/>
</dbReference>
<comment type="caution">
    <text evidence="1">The sequence shown here is derived from an EMBL/GenBank/DDBJ whole genome shotgun (WGS) entry which is preliminary data.</text>
</comment>
<protein>
    <submittedName>
        <fullName evidence="1">Uncharacterized protein</fullName>
    </submittedName>
</protein>
<reference evidence="1 2" key="1">
    <citation type="journal article" date="2022" name="bioRxiv">
        <title>The genome of the oomycete Peronosclerospora sorghi, a cosmopolitan pathogen of maize and sorghum, is inflated with dispersed pseudogenes.</title>
        <authorList>
            <person name="Fletcher K."/>
            <person name="Martin F."/>
            <person name="Isakeit T."/>
            <person name="Cavanaugh K."/>
            <person name="Magill C."/>
            <person name="Michelmore R."/>
        </authorList>
    </citation>
    <scope>NUCLEOTIDE SEQUENCE [LARGE SCALE GENOMIC DNA]</scope>
    <source>
        <strain evidence="1">P6</strain>
    </source>
</reference>
<name>A0ACC0VZT4_9STRA</name>
<evidence type="ECO:0000313" key="1">
    <source>
        <dbReference type="EMBL" id="KAI9911792.1"/>
    </source>
</evidence>
<dbReference type="Proteomes" id="UP001163321">
    <property type="component" value="Chromosome 5"/>
</dbReference>
<keyword evidence="2" id="KW-1185">Reference proteome</keyword>
<accession>A0ACC0VZT4</accession>